<dbReference type="Gene3D" id="3.30.50.10">
    <property type="entry name" value="Erythroid Transcription Factor GATA-1, subunit A"/>
    <property type="match status" value="1"/>
</dbReference>
<dbReference type="GO" id="GO:0043565">
    <property type="term" value="F:sequence-specific DNA binding"/>
    <property type="evidence" value="ECO:0007669"/>
    <property type="project" value="InterPro"/>
</dbReference>
<dbReference type="InterPro" id="IPR001628">
    <property type="entry name" value="Znf_hrmn_rcpt"/>
</dbReference>
<dbReference type="GO" id="GO:0003700">
    <property type="term" value="F:DNA-binding transcription factor activity"/>
    <property type="evidence" value="ECO:0007669"/>
    <property type="project" value="InterPro"/>
</dbReference>
<proteinExistence type="predicted"/>
<keyword evidence="8" id="KW-0539">Nucleus</keyword>
<dbReference type="SUPFAM" id="SSF57716">
    <property type="entry name" value="Glucocorticoid receptor-like (DNA-binding domain)"/>
    <property type="match status" value="1"/>
</dbReference>
<keyword evidence="6" id="KW-0804">Transcription</keyword>
<evidence type="ECO:0000256" key="3">
    <source>
        <dbReference type="ARBA" id="ARBA00022833"/>
    </source>
</evidence>
<sequence length="112" mass="12937">MASLLDANTWQNKILENTDFVECSCNFEEPCVGWTELSGYGTLSTGQNDCVIDKARRNWCPSCRLAKCFRLNMNSKGNLCRESEVRDLHHQFYFRGLLRGEINYKVSFNVDL</sequence>
<keyword evidence="3" id="KW-0862">Zinc</keyword>
<evidence type="ECO:0000259" key="9">
    <source>
        <dbReference type="Pfam" id="PF00105"/>
    </source>
</evidence>
<dbReference type="Proteomes" id="UP000230423">
    <property type="component" value="Unassembled WGS sequence"/>
</dbReference>
<keyword evidence="1" id="KW-0479">Metal-binding</keyword>
<accession>A0A2G9TV32</accession>
<keyword evidence="5" id="KW-0238">DNA-binding</keyword>
<reference evidence="10 11" key="1">
    <citation type="submission" date="2015-09" db="EMBL/GenBank/DDBJ databases">
        <title>Draft genome of the parasitic nematode Teladorsagia circumcincta isolate WARC Sus (inbred).</title>
        <authorList>
            <person name="Mitreva M."/>
        </authorList>
    </citation>
    <scope>NUCLEOTIDE SEQUENCE [LARGE SCALE GENOMIC DNA]</scope>
    <source>
        <strain evidence="10 11">S</strain>
    </source>
</reference>
<evidence type="ECO:0000256" key="7">
    <source>
        <dbReference type="ARBA" id="ARBA00023170"/>
    </source>
</evidence>
<dbReference type="EMBL" id="KZ352953">
    <property type="protein sequence ID" value="PIO61834.1"/>
    <property type="molecule type" value="Genomic_DNA"/>
</dbReference>
<keyword evidence="4" id="KW-0805">Transcription regulation</keyword>
<evidence type="ECO:0000313" key="11">
    <source>
        <dbReference type="Proteomes" id="UP000230423"/>
    </source>
</evidence>
<protein>
    <submittedName>
        <fullName evidence="10">Zinc finger, C4 type</fullName>
    </submittedName>
</protein>
<keyword evidence="2" id="KW-0863">Zinc-finger</keyword>
<evidence type="ECO:0000256" key="8">
    <source>
        <dbReference type="ARBA" id="ARBA00023242"/>
    </source>
</evidence>
<name>A0A2G9TV32_TELCI</name>
<keyword evidence="11" id="KW-1185">Reference proteome</keyword>
<gene>
    <name evidence="10" type="ORF">TELCIR_16631</name>
</gene>
<dbReference type="AlphaFoldDB" id="A0A2G9TV32"/>
<evidence type="ECO:0000256" key="4">
    <source>
        <dbReference type="ARBA" id="ARBA00023015"/>
    </source>
</evidence>
<dbReference type="InterPro" id="IPR013088">
    <property type="entry name" value="Znf_NHR/GATA"/>
</dbReference>
<keyword evidence="7" id="KW-0675">Receptor</keyword>
<feature type="domain" description="Nuclear receptor" evidence="9">
    <location>
        <begin position="45"/>
        <end position="74"/>
    </location>
</feature>
<evidence type="ECO:0000256" key="2">
    <source>
        <dbReference type="ARBA" id="ARBA00022771"/>
    </source>
</evidence>
<dbReference type="OrthoDB" id="5771769at2759"/>
<evidence type="ECO:0000256" key="6">
    <source>
        <dbReference type="ARBA" id="ARBA00023163"/>
    </source>
</evidence>
<dbReference type="GO" id="GO:0008270">
    <property type="term" value="F:zinc ion binding"/>
    <property type="evidence" value="ECO:0007669"/>
    <property type="project" value="UniProtKB-KW"/>
</dbReference>
<dbReference type="Pfam" id="PF00105">
    <property type="entry name" value="zf-C4"/>
    <property type="match status" value="1"/>
</dbReference>
<evidence type="ECO:0000256" key="5">
    <source>
        <dbReference type="ARBA" id="ARBA00023125"/>
    </source>
</evidence>
<evidence type="ECO:0000256" key="1">
    <source>
        <dbReference type="ARBA" id="ARBA00022723"/>
    </source>
</evidence>
<evidence type="ECO:0000313" key="10">
    <source>
        <dbReference type="EMBL" id="PIO61834.1"/>
    </source>
</evidence>
<organism evidence="10 11">
    <name type="scientific">Teladorsagia circumcincta</name>
    <name type="common">Brown stomach worm</name>
    <name type="synonym">Ostertagia circumcincta</name>
    <dbReference type="NCBI Taxonomy" id="45464"/>
    <lineage>
        <taxon>Eukaryota</taxon>
        <taxon>Metazoa</taxon>
        <taxon>Ecdysozoa</taxon>
        <taxon>Nematoda</taxon>
        <taxon>Chromadorea</taxon>
        <taxon>Rhabditida</taxon>
        <taxon>Rhabditina</taxon>
        <taxon>Rhabditomorpha</taxon>
        <taxon>Strongyloidea</taxon>
        <taxon>Trichostrongylidae</taxon>
        <taxon>Teladorsagia</taxon>
    </lineage>
</organism>